<dbReference type="InterPro" id="IPR029058">
    <property type="entry name" value="AB_hydrolase_fold"/>
</dbReference>
<dbReference type="InterPro" id="IPR010427">
    <property type="entry name" value="DUF1023"/>
</dbReference>
<dbReference type="Pfam" id="PF06259">
    <property type="entry name" value="Abhydrolase_8"/>
    <property type="match status" value="1"/>
</dbReference>
<dbReference type="Pfam" id="PF22905">
    <property type="entry name" value="Hydro_N_hd"/>
    <property type="match status" value="1"/>
</dbReference>
<evidence type="ECO:0000313" key="5">
    <source>
        <dbReference type="EMBL" id="ORC07566.1"/>
    </source>
</evidence>
<dbReference type="InterPro" id="IPR054469">
    <property type="entry name" value="Pred_hydrolase_N"/>
</dbReference>
<dbReference type="GeneID" id="66598489"/>
<reference evidence="5 7" key="1">
    <citation type="submission" date="2017-02" db="EMBL/GenBank/DDBJ databases">
        <title>Mycobacterium kansasii genomes.</title>
        <authorList>
            <person name="Borowka P."/>
            <person name="Strapagiel D."/>
            <person name="Marciniak B."/>
            <person name="Lach J."/>
            <person name="Bakula Z."/>
            <person name="Van Ingen J."/>
            <person name="Safianowska A."/>
            <person name="Brzostek A."/>
            <person name="Dziadek J."/>
            <person name="Jagielski T."/>
        </authorList>
    </citation>
    <scope>NUCLEOTIDE SEQUENCE [LARGE SCALE GENOMIC DNA]</scope>
    <source>
        <strain evidence="5 7">12MK</strain>
    </source>
</reference>
<keyword evidence="8" id="KW-1185">Reference proteome</keyword>
<feature type="domain" description="Predicted hydrolase N-terminal" evidence="4">
    <location>
        <begin position="1"/>
        <end position="195"/>
    </location>
</feature>
<feature type="domain" description="DUF1023" evidence="3">
    <location>
        <begin position="351"/>
        <end position="519"/>
    </location>
</feature>
<dbReference type="RefSeq" id="WP_075547671.1">
    <property type="nucleotide sequence ID" value="NZ_CADEAW010000050.1"/>
</dbReference>
<dbReference type="EMBL" id="MWQA01000001">
    <property type="protein sequence ID" value="ORC07566.1"/>
    <property type="molecule type" value="Genomic_DNA"/>
</dbReference>
<dbReference type="Proteomes" id="UP000192335">
    <property type="component" value="Unassembled WGS sequence"/>
</dbReference>
<reference evidence="6 8" key="2">
    <citation type="submission" date="2018-09" db="EMBL/GenBank/DDBJ databases">
        <authorList>
            <person name="Tagini F."/>
        </authorList>
    </citation>
    <scope>NUCLEOTIDE SEQUENCE [LARGE SCALE GENOMIC DNA]</scope>
    <source>
        <strain evidence="6 8">MK4</strain>
    </source>
</reference>
<evidence type="ECO:0000313" key="7">
    <source>
        <dbReference type="Proteomes" id="UP000192335"/>
    </source>
</evidence>
<evidence type="ECO:0000313" key="6">
    <source>
        <dbReference type="EMBL" id="VBA31293.1"/>
    </source>
</evidence>
<dbReference type="SUPFAM" id="SSF53474">
    <property type="entry name" value="alpha/beta-Hydrolases"/>
    <property type="match status" value="1"/>
</dbReference>
<protein>
    <recommendedName>
        <fullName evidence="9">Alpha/beta hydrolase</fullName>
    </recommendedName>
</protein>
<evidence type="ECO:0000256" key="1">
    <source>
        <dbReference type="SAM" id="Coils"/>
    </source>
</evidence>
<organism evidence="5 7">
    <name type="scientific">Mycobacterium persicum</name>
    <dbReference type="NCBI Taxonomy" id="1487726"/>
    <lineage>
        <taxon>Bacteria</taxon>
        <taxon>Bacillati</taxon>
        <taxon>Actinomycetota</taxon>
        <taxon>Actinomycetes</taxon>
        <taxon>Mycobacteriales</taxon>
        <taxon>Mycobacteriaceae</taxon>
        <taxon>Mycobacterium</taxon>
    </lineage>
</organism>
<name>A0A8E2LMM6_9MYCO</name>
<feature type="coiled-coil region" evidence="1">
    <location>
        <begin position="113"/>
        <end position="143"/>
    </location>
</feature>
<dbReference type="Proteomes" id="UP000271464">
    <property type="component" value="Unassembled WGS sequence"/>
</dbReference>
<accession>A0A8E2LMM6</accession>
<dbReference type="AlphaFoldDB" id="A0A8E2LMM6"/>
<keyword evidence="1" id="KW-0175">Coiled coil</keyword>
<evidence type="ECO:0000256" key="2">
    <source>
        <dbReference type="SAM" id="MobiDB-lite"/>
    </source>
</evidence>
<comment type="caution">
    <text evidence="5">The sequence shown here is derived from an EMBL/GenBank/DDBJ whole genome shotgun (WGS) entry which is preliminary data.</text>
</comment>
<sequence length="628" mass="66194">MQLRYISIPLLIGEAGGDPWAINSSLQSGRPAKISDLAQAFHDAGRCTAESSGAFDAARRRFEAAWNRENGDHPINDSAEVQRVAQSLGAQSLRLPKIGVDLEIIAASLAEAQRSASGQIATLEGQLQQLDNEIGQAVELEKDIHLTNADRAALDALISALEDRAIADTKSALGQLQSIRNGYSDTLQKSLNTLRSDGYDPAGIQALDAPQSPPKPEEPIQIPPPGTNAEEVNKWWKSLSPEQQRQLTADHPPELGNLNGIPVDVRSPINKAVMDDDLHRVADVADKYGVSVNEVVADPGKYGLSAAAITRYNNACRTQEGLNASANAVDEWGHHPEVFLLKYQPEAFGGEGAAAIAMGNPDTAANTAVLVKGLGTGVREGTLSNPDGVRLYQESSRADWGKRTAVVMWVGYDAPNTVTDPGLYSPNMARTGGQALAADVNALAVTHHDDVPSHMTVVGHSYGSTTVSDAAAAYGMHADDVVLVGSPGTDLAHSAADFHLSPGGHLYVGAASGDAVTWSPGHVTGPGLIGPTLGGLGDDPAVDGFGATRFKAEVPGYTGNPVYDHSHYFDNGSESLFSISDVVSGHGDALQHDGMTAHHRGEYGMGEWFDPEALRSATTRHRHSGPTG</sequence>
<gene>
    <name evidence="5" type="ORF">B4U45_14135</name>
    <name evidence="6" type="ORF">LAUMK4_05438</name>
</gene>
<dbReference type="Gene3D" id="3.40.50.1820">
    <property type="entry name" value="alpha/beta hydrolase"/>
    <property type="match status" value="1"/>
</dbReference>
<evidence type="ECO:0000259" key="3">
    <source>
        <dbReference type="Pfam" id="PF06259"/>
    </source>
</evidence>
<dbReference type="EMBL" id="UPHM01000149">
    <property type="protein sequence ID" value="VBA31293.1"/>
    <property type="molecule type" value="Genomic_DNA"/>
</dbReference>
<evidence type="ECO:0000313" key="8">
    <source>
        <dbReference type="Proteomes" id="UP000271464"/>
    </source>
</evidence>
<evidence type="ECO:0008006" key="9">
    <source>
        <dbReference type="Google" id="ProtNLM"/>
    </source>
</evidence>
<proteinExistence type="predicted"/>
<feature type="region of interest" description="Disordered" evidence="2">
    <location>
        <begin position="200"/>
        <end position="262"/>
    </location>
</feature>
<dbReference type="OrthoDB" id="5969911at2"/>
<evidence type="ECO:0000259" key="4">
    <source>
        <dbReference type="Pfam" id="PF22905"/>
    </source>
</evidence>